<name>A0A8C4Y7V1_9SAUR</name>
<accession>A0A8C4Y7V1</accession>
<sequence>MVCDFILSNKKVLQINKAQERQCEAFCLNKIWETHVLNVKTEIHFLLPFTALTVTKPIQLQVSEL</sequence>
<reference evidence="1" key="3">
    <citation type="submission" date="2025-09" db="UniProtKB">
        <authorList>
            <consortium name="Ensembl"/>
        </authorList>
    </citation>
    <scope>IDENTIFICATION</scope>
</reference>
<protein>
    <submittedName>
        <fullName evidence="1">Uncharacterized protein</fullName>
    </submittedName>
</protein>
<proteinExistence type="predicted"/>
<reference evidence="1" key="2">
    <citation type="submission" date="2025-08" db="UniProtKB">
        <authorList>
            <consortium name="Ensembl"/>
        </authorList>
    </citation>
    <scope>IDENTIFICATION</scope>
</reference>
<evidence type="ECO:0000313" key="1">
    <source>
        <dbReference type="Ensembl" id="ENSGEVP00005021371.1"/>
    </source>
</evidence>
<dbReference type="Ensembl" id="ENSGEVT00005022439.1">
    <property type="protein sequence ID" value="ENSGEVP00005021371.1"/>
    <property type="gene ID" value="ENSGEVG00005015178.1"/>
</dbReference>
<dbReference type="AlphaFoldDB" id="A0A8C4Y7V1"/>
<keyword evidence="2" id="KW-1185">Reference proteome</keyword>
<organism evidence="1 2">
    <name type="scientific">Gopherus evgoodei</name>
    <name type="common">Goodes thornscrub tortoise</name>
    <dbReference type="NCBI Taxonomy" id="1825980"/>
    <lineage>
        <taxon>Eukaryota</taxon>
        <taxon>Metazoa</taxon>
        <taxon>Chordata</taxon>
        <taxon>Craniata</taxon>
        <taxon>Vertebrata</taxon>
        <taxon>Euteleostomi</taxon>
        <taxon>Archelosauria</taxon>
        <taxon>Testudinata</taxon>
        <taxon>Testudines</taxon>
        <taxon>Cryptodira</taxon>
        <taxon>Durocryptodira</taxon>
        <taxon>Testudinoidea</taxon>
        <taxon>Testudinidae</taxon>
        <taxon>Gopherus</taxon>
    </lineage>
</organism>
<reference evidence="1" key="1">
    <citation type="submission" date="2019-06" db="EMBL/GenBank/DDBJ databases">
        <title>G10K-VGP Goodes thornscrub tortoise genome, primary haplotype.</title>
        <authorList>
            <person name="Murphy B."/>
            <person name="Edwards T."/>
            <person name="Rhie A."/>
            <person name="Koren S."/>
            <person name="Phillippy A."/>
            <person name="Fedrigo O."/>
            <person name="Haase B."/>
            <person name="Mountcastle J."/>
            <person name="Lewin H."/>
            <person name="Damas J."/>
            <person name="Howe K."/>
            <person name="Formenti G."/>
            <person name="Myers G."/>
            <person name="Durbin R."/>
            <person name="Jarvis E.D."/>
        </authorList>
    </citation>
    <scope>NUCLEOTIDE SEQUENCE [LARGE SCALE GENOMIC DNA]</scope>
</reference>
<dbReference type="GeneTree" id="ENSGT00960000193132"/>
<evidence type="ECO:0000313" key="2">
    <source>
        <dbReference type="Proteomes" id="UP000694390"/>
    </source>
</evidence>
<dbReference type="Proteomes" id="UP000694390">
    <property type="component" value="Chromosome 10"/>
</dbReference>